<organism evidence="1 2">
    <name type="scientific">Paraburkholderia xenovorans (strain LB400)</name>
    <dbReference type="NCBI Taxonomy" id="266265"/>
    <lineage>
        <taxon>Bacteria</taxon>
        <taxon>Pseudomonadati</taxon>
        <taxon>Pseudomonadota</taxon>
        <taxon>Betaproteobacteria</taxon>
        <taxon>Burkholderiales</taxon>
        <taxon>Burkholderiaceae</taxon>
        <taxon>Paraburkholderia</taxon>
    </lineage>
</organism>
<dbReference type="AlphaFoldDB" id="Q146E2"/>
<evidence type="ECO:0000313" key="2">
    <source>
        <dbReference type="Proteomes" id="UP000001817"/>
    </source>
</evidence>
<dbReference type="EMBL" id="CP000270">
    <property type="protein sequence ID" value="ABE28797.1"/>
    <property type="molecule type" value="Genomic_DNA"/>
</dbReference>
<proteinExistence type="predicted"/>
<evidence type="ECO:0000313" key="1">
    <source>
        <dbReference type="EMBL" id="ABE28797.1"/>
    </source>
</evidence>
<reference evidence="1 2" key="1">
    <citation type="journal article" date="2006" name="Proc. Natl. Acad. Sci. U.S.A.">
        <title>Burkholderia xenovorans LB400 harbors a multi-replicon, 9.73-Mbp genome shaped for versatility.</title>
        <authorList>
            <person name="Chain P.S."/>
            <person name="Denef V.J."/>
            <person name="Konstantinidis K.T."/>
            <person name="Vergez L.M."/>
            <person name="Agullo L."/>
            <person name="Reyes V.L."/>
            <person name="Hauser L."/>
            <person name="Cordova M."/>
            <person name="Gomez L."/>
            <person name="Gonzalez M."/>
            <person name="Land M."/>
            <person name="Lao V."/>
            <person name="Larimer F."/>
            <person name="LiPuma J.J."/>
            <person name="Mahenthiralingam E."/>
            <person name="Malfatti S.A."/>
            <person name="Marx C.J."/>
            <person name="Parnell J.J."/>
            <person name="Ramette A."/>
            <person name="Richardson P."/>
            <person name="Seeger M."/>
            <person name="Smith D."/>
            <person name="Spilker T."/>
            <person name="Sul W.J."/>
            <person name="Tsoi T.V."/>
            <person name="Ulrich L.E."/>
            <person name="Zhulin I.B."/>
            <person name="Tiedje J.M."/>
        </authorList>
    </citation>
    <scope>NUCLEOTIDE SEQUENCE [LARGE SCALE GENOMIC DNA]</scope>
    <source>
        <strain evidence="1 2">LB400</strain>
    </source>
</reference>
<dbReference type="Proteomes" id="UP000001817">
    <property type="component" value="Chromosome 1"/>
</dbReference>
<dbReference type="STRING" id="266265.Bxe_A4203"/>
<gene>
    <name evidence="1" type="ORF">Bxe_A4203</name>
</gene>
<dbReference type="KEGG" id="bxe:Bxe_A4203"/>
<accession>Q146E2</accession>
<name>Q146E2_PARXL</name>
<sequence length="91" mass="10033">MSDFEHFAAFFGNLTRWCRHHNGSWDPLSARCSCGVTLLDDGTLRHPDNDVAMSGAVETRSVYPAIAARALARYYPPGSRVKGQPEACVLH</sequence>
<keyword evidence="2" id="KW-1185">Reference proteome</keyword>
<protein>
    <submittedName>
        <fullName evidence="1">Uncharacterized protein</fullName>
    </submittedName>
</protein>